<evidence type="ECO:0000256" key="1">
    <source>
        <dbReference type="ARBA" id="ARBA00005417"/>
    </source>
</evidence>
<keyword evidence="7" id="KW-1185">Reference proteome</keyword>
<dbReference type="InterPro" id="IPR027417">
    <property type="entry name" value="P-loop_NTPase"/>
</dbReference>
<dbReference type="Gene3D" id="3.40.50.300">
    <property type="entry name" value="P-loop containing nucleotide triphosphate hydrolases"/>
    <property type="match status" value="1"/>
</dbReference>
<feature type="domain" description="ABC transporter" evidence="5">
    <location>
        <begin position="4"/>
        <end position="229"/>
    </location>
</feature>
<dbReference type="InterPro" id="IPR003593">
    <property type="entry name" value="AAA+_ATPase"/>
</dbReference>
<dbReference type="SMART" id="SM00382">
    <property type="entry name" value="AAA"/>
    <property type="match status" value="1"/>
</dbReference>
<organism evidence="6 7">
    <name type="scientific">Fictibacillus solisalsi</name>
    <dbReference type="NCBI Taxonomy" id="459525"/>
    <lineage>
        <taxon>Bacteria</taxon>
        <taxon>Bacillati</taxon>
        <taxon>Bacillota</taxon>
        <taxon>Bacilli</taxon>
        <taxon>Bacillales</taxon>
        <taxon>Fictibacillaceae</taxon>
        <taxon>Fictibacillus</taxon>
    </lineage>
</organism>
<evidence type="ECO:0000313" key="6">
    <source>
        <dbReference type="EMBL" id="SDN28506.1"/>
    </source>
</evidence>
<dbReference type="PROSITE" id="PS50893">
    <property type="entry name" value="ABC_TRANSPORTER_2"/>
    <property type="match status" value="1"/>
</dbReference>
<dbReference type="SUPFAM" id="SSF52540">
    <property type="entry name" value="P-loop containing nucleoside triphosphate hydrolases"/>
    <property type="match status" value="1"/>
</dbReference>
<dbReference type="InterPro" id="IPR003439">
    <property type="entry name" value="ABC_transporter-like_ATP-bd"/>
</dbReference>
<dbReference type="PANTHER" id="PTHR42711">
    <property type="entry name" value="ABC TRANSPORTER ATP-BINDING PROTEIN"/>
    <property type="match status" value="1"/>
</dbReference>
<dbReference type="AlphaFoldDB" id="A0A1H0A6Y5"/>
<dbReference type="OrthoDB" id="9804819at2"/>
<evidence type="ECO:0000313" key="7">
    <source>
        <dbReference type="Proteomes" id="UP000199544"/>
    </source>
</evidence>
<dbReference type="InterPro" id="IPR050763">
    <property type="entry name" value="ABC_transporter_ATP-binding"/>
</dbReference>
<name>A0A1H0A6Y5_9BACL</name>
<dbReference type="PANTHER" id="PTHR42711:SF5">
    <property type="entry name" value="ABC TRANSPORTER ATP-BINDING PROTEIN NATA"/>
    <property type="match status" value="1"/>
</dbReference>
<evidence type="ECO:0000259" key="5">
    <source>
        <dbReference type="PROSITE" id="PS50893"/>
    </source>
</evidence>
<sequence length="305" mass="34731">MNVIELNQLTKRYGQSRGIEDITFSVKEGEIFGFIGPNGAGKSTTLRTLLSIIYPTSGSASIFGKDVVAYGPEIKKQIGYLPSEVFYYDKMKVKDLLHYSASFYKKDCKKRIHELAERMDLDLNKRIDDLSYGNRKKVGIVQGLLHGPKLIILDEPTGGLDPLMQQTFFELLKEENQKGATILFSSHILSEVQKMCDRVAIIKEGKLITVEKISTLKERNHKKIRIETRVPVDAGLFAMDGVTKIESEEGNRISFLYSGDINLIMRRLAEVQLVNLWVDEPDLEEIFLHYYEKEDVQDEHVPARA</sequence>
<dbReference type="GO" id="GO:0005524">
    <property type="term" value="F:ATP binding"/>
    <property type="evidence" value="ECO:0007669"/>
    <property type="project" value="UniProtKB-KW"/>
</dbReference>
<gene>
    <name evidence="6" type="ORF">SAMN04488137_3922</name>
</gene>
<dbReference type="Proteomes" id="UP000199544">
    <property type="component" value="Unassembled WGS sequence"/>
</dbReference>
<dbReference type="EMBL" id="FNHW01000002">
    <property type="protein sequence ID" value="SDN28506.1"/>
    <property type="molecule type" value="Genomic_DNA"/>
</dbReference>
<dbReference type="CDD" id="cd03230">
    <property type="entry name" value="ABC_DR_subfamily_A"/>
    <property type="match status" value="1"/>
</dbReference>
<dbReference type="PROSITE" id="PS00211">
    <property type="entry name" value="ABC_TRANSPORTER_1"/>
    <property type="match status" value="1"/>
</dbReference>
<proteinExistence type="inferred from homology"/>
<dbReference type="Pfam" id="PF00005">
    <property type="entry name" value="ABC_tran"/>
    <property type="match status" value="1"/>
</dbReference>
<keyword evidence="2" id="KW-0813">Transport</keyword>
<evidence type="ECO:0000256" key="2">
    <source>
        <dbReference type="ARBA" id="ARBA00022448"/>
    </source>
</evidence>
<dbReference type="InterPro" id="IPR017871">
    <property type="entry name" value="ABC_transporter-like_CS"/>
</dbReference>
<accession>A0A1H0A6Y5</accession>
<dbReference type="RefSeq" id="WP_090237273.1">
    <property type="nucleotide sequence ID" value="NZ_FNHW01000002.1"/>
</dbReference>
<evidence type="ECO:0000256" key="4">
    <source>
        <dbReference type="ARBA" id="ARBA00022840"/>
    </source>
</evidence>
<keyword evidence="4 6" id="KW-0067">ATP-binding</keyword>
<comment type="similarity">
    <text evidence="1">Belongs to the ABC transporter superfamily.</text>
</comment>
<dbReference type="GO" id="GO:0016887">
    <property type="term" value="F:ATP hydrolysis activity"/>
    <property type="evidence" value="ECO:0007669"/>
    <property type="project" value="InterPro"/>
</dbReference>
<reference evidence="7" key="1">
    <citation type="submission" date="2016-10" db="EMBL/GenBank/DDBJ databases">
        <authorList>
            <person name="Varghese N."/>
            <person name="Submissions S."/>
        </authorList>
    </citation>
    <scope>NUCLEOTIDE SEQUENCE [LARGE SCALE GENOMIC DNA]</scope>
    <source>
        <strain evidence="7">CGMCC 1.6854</strain>
    </source>
</reference>
<keyword evidence="3" id="KW-0547">Nucleotide-binding</keyword>
<evidence type="ECO:0000256" key="3">
    <source>
        <dbReference type="ARBA" id="ARBA00022741"/>
    </source>
</evidence>
<protein>
    <submittedName>
        <fullName evidence="6">ABC-2 type transport system ATP-binding protein</fullName>
    </submittedName>
</protein>
<dbReference type="STRING" id="459525.SAMN04488137_3922"/>